<evidence type="ECO:0000313" key="14">
    <source>
        <dbReference type="EMBL" id="MFD1201135.1"/>
    </source>
</evidence>
<evidence type="ECO:0000313" key="15">
    <source>
        <dbReference type="Proteomes" id="UP001597181"/>
    </source>
</evidence>
<keyword evidence="15" id="KW-1185">Reference proteome</keyword>
<feature type="transmembrane region" description="Helical" evidence="12">
    <location>
        <begin position="94"/>
        <end position="118"/>
    </location>
</feature>
<feature type="domain" description="ABC transmembrane type-1" evidence="13">
    <location>
        <begin position="90"/>
        <end position="282"/>
    </location>
</feature>
<gene>
    <name evidence="14" type="ORF">ACFQ3U_04420</name>
</gene>
<proteinExistence type="inferred from homology"/>
<dbReference type="InterPro" id="IPR000515">
    <property type="entry name" value="MetI-like"/>
</dbReference>
<dbReference type="PANTHER" id="PTHR43386">
    <property type="entry name" value="OLIGOPEPTIDE TRANSPORT SYSTEM PERMEASE PROTEIN APPC"/>
    <property type="match status" value="1"/>
</dbReference>
<feature type="transmembrane region" description="Helical" evidence="12">
    <location>
        <begin position="27"/>
        <end position="49"/>
    </location>
</feature>
<dbReference type="RefSeq" id="WP_343957067.1">
    <property type="nucleotide sequence ID" value="NZ_BAAAKZ010000001.1"/>
</dbReference>
<evidence type="ECO:0000256" key="12">
    <source>
        <dbReference type="RuleBase" id="RU363032"/>
    </source>
</evidence>
<evidence type="ECO:0000256" key="11">
    <source>
        <dbReference type="ARBA" id="ARBA00072251"/>
    </source>
</evidence>
<reference evidence="15" key="1">
    <citation type="journal article" date="2019" name="Int. J. Syst. Evol. Microbiol.">
        <title>The Global Catalogue of Microorganisms (GCM) 10K type strain sequencing project: providing services to taxonomists for standard genome sequencing and annotation.</title>
        <authorList>
            <consortium name="The Broad Institute Genomics Platform"/>
            <consortium name="The Broad Institute Genome Sequencing Center for Infectious Disease"/>
            <person name="Wu L."/>
            <person name="Ma J."/>
        </authorList>
    </citation>
    <scope>NUCLEOTIDE SEQUENCE [LARGE SCALE GENOMIC DNA]</scope>
    <source>
        <strain evidence="15">CCUG 50213</strain>
    </source>
</reference>
<comment type="similarity">
    <text evidence="10">Belongs to the binding-protein-dependent transport system permease family. OppBC subfamily.</text>
</comment>
<feature type="transmembrane region" description="Helical" evidence="12">
    <location>
        <begin position="262"/>
        <end position="282"/>
    </location>
</feature>
<evidence type="ECO:0000256" key="5">
    <source>
        <dbReference type="ARBA" id="ARBA00022692"/>
    </source>
</evidence>
<organism evidence="14 15">
    <name type="scientific">Leucobacter albus</name>
    <dbReference type="NCBI Taxonomy" id="272210"/>
    <lineage>
        <taxon>Bacteria</taxon>
        <taxon>Bacillati</taxon>
        <taxon>Actinomycetota</taxon>
        <taxon>Actinomycetes</taxon>
        <taxon>Micrococcales</taxon>
        <taxon>Microbacteriaceae</taxon>
        <taxon>Leucobacter</taxon>
    </lineage>
</organism>
<feature type="transmembrane region" description="Helical" evidence="12">
    <location>
        <begin position="204"/>
        <end position="226"/>
    </location>
</feature>
<dbReference type="InterPro" id="IPR025966">
    <property type="entry name" value="OppC_N"/>
</dbReference>
<keyword evidence="7" id="KW-0653">Protein transport</keyword>
<name>A0ABW3TKK4_9MICO</name>
<dbReference type="InterPro" id="IPR035906">
    <property type="entry name" value="MetI-like_sf"/>
</dbReference>
<evidence type="ECO:0000259" key="13">
    <source>
        <dbReference type="PROSITE" id="PS50928"/>
    </source>
</evidence>
<evidence type="ECO:0000256" key="1">
    <source>
        <dbReference type="ARBA" id="ARBA00004429"/>
    </source>
</evidence>
<keyword evidence="4" id="KW-0997">Cell inner membrane</keyword>
<evidence type="ECO:0000256" key="6">
    <source>
        <dbReference type="ARBA" id="ARBA00022856"/>
    </source>
</evidence>
<evidence type="ECO:0000256" key="8">
    <source>
        <dbReference type="ARBA" id="ARBA00022989"/>
    </source>
</evidence>
<dbReference type="InterPro" id="IPR050366">
    <property type="entry name" value="BP-dependent_transpt_permease"/>
</dbReference>
<dbReference type="PROSITE" id="PS50928">
    <property type="entry name" value="ABC_TM1"/>
    <property type="match status" value="1"/>
</dbReference>
<evidence type="ECO:0000256" key="4">
    <source>
        <dbReference type="ARBA" id="ARBA00022519"/>
    </source>
</evidence>
<sequence>MSKERVTPVRATSRAQLVMRRFRRHPLALIGGVILTFLILMAYVLPFFLPYRPEDLDPDYAQSLVGPNPLHWFGTDQIGHDLLAQSLSGLQKSLLIGFVAALVSTGIAATVGSIAGYFGGWSDRAITVVIEVLLVLPSFLIVAIISPAIQGTSFVLLALVIAAFNWMLTARVVRSLALSLRDREYVEAARYMGVKPFTIIRTHLLPNMASLLIVDATLNVSGAILAETGLSYFGFGIQPPDVSLGTLIAVGTSGPSLTSSPWLWAFPGVMLVLTVLSVNFIGDAMRDAIDANSSKGARR</sequence>
<feature type="transmembrane region" description="Helical" evidence="12">
    <location>
        <begin position="154"/>
        <end position="173"/>
    </location>
</feature>
<evidence type="ECO:0000256" key="10">
    <source>
        <dbReference type="ARBA" id="ARBA00024202"/>
    </source>
</evidence>
<dbReference type="CDD" id="cd06261">
    <property type="entry name" value="TM_PBP2"/>
    <property type="match status" value="1"/>
</dbReference>
<keyword evidence="2 12" id="KW-0813">Transport</keyword>
<keyword evidence="5 12" id="KW-0812">Transmembrane</keyword>
<evidence type="ECO:0000256" key="9">
    <source>
        <dbReference type="ARBA" id="ARBA00023136"/>
    </source>
</evidence>
<dbReference type="Pfam" id="PF12911">
    <property type="entry name" value="OppC_N"/>
    <property type="match status" value="1"/>
</dbReference>
<dbReference type="Proteomes" id="UP001597181">
    <property type="component" value="Unassembled WGS sequence"/>
</dbReference>
<keyword evidence="3" id="KW-1003">Cell membrane</keyword>
<protein>
    <recommendedName>
        <fullName evidence="11">Oligopeptide transport system permease protein OppC</fullName>
    </recommendedName>
</protein>
<dbReference type="SUPFAM" id="SSF161098">
    <property type="entry name" value="MetI-like"/>
    <property type="match status" value="1"/>
</dbReference>
<keyword evidence="9 12" id="KW-0472">Membrane</keyword>
<dbReference type="Gene3D" id="1.10.3720.10">
    <property type="entry name" value="MetI-like"/>
    <property type="match status" value="1"/>
</dbReference>
<keyword evidence="8 12" id="KW-1133">Transmembrane helix</keyword>
<dbReference type="Pfam" id="PF00528">
    <property type="entry name" value="BPD_transp_1"/>
    <property type="match status" value="1"/>
</dbReference>
<evidence type="ECO:0000256" key="7">
    <source>
        <dbReference type="ARBA" id="ARBA00022927"/>
    </source>
</evidence>
<feature type="transmembrane region" description="Helical" evidence="12">
    <location>
        <begin position="125"/>
        <end position="148"/>
    </location>
</feature>
<comment type="caution">
    <text evidence="14">The sequence shown here is derived from an EMBL/GenBank/DDBJ whole genome shotgun (WGS) entry which is preliminary data.</text>
</comment>
<evidence type="ECO:0000256" key="3">
    <source>
        <dbReference type="ARBA" id="ARBA00022475"/>
    </source>
</evidence>
<dbReference type="EMBL" id="JBHTLY010000002">
    <property type="protein sequence ID" value="MFD1201135.1"/>
    <property type="molecule type" value="Genomic_DNA"/>
</dbReference>
<accession>A0ABW3TKK4</accession>
<keyword evidence="6" id="KW-0571">Peptide transport</keyword>
<dbReference type="PANTHER" id="PTHR43386:SF2">
    <property type="entry name" value="OLIGOPEPTIDE TRANSPORT SYSTEM PERMEASE PROTEIN OPPC"/>
    <property type="match status" value="1"/>
</dbReference>
<comment type="subcellular location">
    <subcellularLocation>
        <location evidence="1">Cell inner membrane</location>
        <topology evidence="1">Multi-pass membrane protein</topology>
    </subcellularLocation>
    <subcellularLocation>
        <location evidence="12">Cell membrane</location>
        <topology evidence="12">Multi-pass membrane protein</topology>
    </subcellularLocation>
</comment>
<evidence type="ECO:0000256" key="2">
    <source>
        <dbReference type="ARBA" id="ARBA00022448"/>
    </source>
</evidence>